<sequence length="260" mass="28894">MHKFSTSVKKIISIVNQKGGTGKTTTTLSLGGALAYYGKKVLLIDMDPQASLSFCLGINELDCGTENLFYHEARLDDAIVETEGLHVIPTSIRLADAEIDMLKMNNRERILKNHLEESNYDFVLIDCPPSLSTLTVNALVAADLVLIPVLPEILSVRGVELILNTIEEIRKELNTNLKVAGILPVMVDRRKKLDKIIIDKIKTEYDIKIFQSCIHTSVQLAEAPMHSKSIITQKPNSKSTADYLNLAKELMALDYKSAKN</sequence>
<dbReference type="PIRSF" id="PIRSF009320">
    <property type="entry name" value="Nuc_binding_HP_1000"/>
    <property type="match status" value="1"/>
</dbReference>
<dbReference type="Proteomes" id="UP000798808">
    <property type="component" value="Unassembled WGS sequence"/>
</dbReference>
<feature type="domain" description="AAA" evidence="1">
    <location>
        <begin position="10"/>
        <end position="179"/>
    </location>
</feature>
<keyword evidence="3" id="KW-1185">Reference proteome</keyword>
<dbReference type="EMBL" id="SMLW01000664">
    <property type="protein sequence ID" value="MTI28468.1"/>
    <property type="molecule type" value="Genomic_DNA"/>
</dbReference>
<comment type="caution">
    <text evidence="2">The sequence shown here is derived from an EMBL/GenBank/DDBJ whole genome shotgun (WGS) entry which is preliminary data.</text>
</comment>
<evidence type="ECO:0000259" key="1">
    <source>
        <dbReference type="Pfam" id="PF13614"/>
    </source>
</evidence>
<dbReference type="SUPFAM" id="SSF52540">
    <property type="entry name" value="P-loop containing nucleoside triphosphate hydrolases"/>
    <property type="match status" value="1"/>
</dbReference>
<protein>
    <submittedName>
        <fullName evidence="2">ParA family protein</fullName>
    </submittedName>
</protein>
<dbReference type="Pfam" id="PF13614">
    <property type="entry name" value="AAA_31"/>
    <property type="match status" value="1"/>
</dbReference>
<dbReference type="PANTHER" id="PTHR13696">
    <property type="entry name" value="P-LOOP CONTAINING NUCLEOSIDE TRIPHOSPHATE HYDROLASE"/>
    <property type="match status" value="1"/>
</dbReference>
<evidence type="ECO:0000313" key="2">
    <source>
        <dbReference type="EMBL" id="MTI28468.1"/>
    </source>
</evidence>
<organism evidence="2 3">
    <name type="scientific">Fulvivirga kasyanovii</name>
    <dbReference type="NCBI Taxonomy" id="396812"/>
    <lineage>
        <taxon>Bacteria</taxon>
        <taxon>Pseudomonadati</taxon>
        <taxon>Bacteroidota</taxon>
        <taxon>Cytophagia</taxon>
        <taxon>Cytophagales</taxon>
        <taxon>Fulvivirgaceae</taxon>
        <taxon>Fulvivirga</taxon>
    </lineage>
</organism>
<dbReference type="CDD" id="cd02042">
    <property type="entry name" value="ParAB_family"/>
    <property type="match status" value="1"/>
</dbReference>
<accession>A0ABW9RWX6</accession>
<dbReference type="InterPro" id="IPR025669">
    <property type="entry name" value="AAA_dom"/>
</dbReference>
<evidence type="ECO:0000313" key="3">
    <source>
        <dbReference type="Proteomes" id="UP000798808"/>
    </source>
</evidence>
<dbReference type="Gene3D" id="3.40.50.300">
    <property type="entry name" value="P-loop containing nucleotide triphosphate hydrolases"/>
    <property type="match status" value="1"/>
</dbReference>
<dbReference type="InterPro" id="IPR027417">
    <property type="entry name" value="P-loop_NTPase"/>
</dbReference>
<name>A0ABW9RWX6_9BACT</name>
<dbReference type="PANTHER" id="PTHR13696:SF99">
    <property type="entry name" value="COBYRINIC ACID AC-DIAMIDE SYNTHASE"/>
    <property type="match status" value="1"/>
</dbReference>
<dbReference type="InterPro" id="IPR050678">
    <property type="entry name" value="DNA_Partitioning_ATPase"/>
</dbReference>
<reference evidence="2 3" key="1">
    <citation type="submission" date="2019-02" db="EMBL/GenBank/DDBJ databases">
        <authorList>
            <person name="Goldberg S.R."/>
            <person name="Haltli B.A."/>
            <person name="Correa H."/>
            <person name="Russell K.G."/>
        </authorList>
    </citation>
    <scope>NUCLEOTIDE SEQUENCE [LARGE SCALE GENOMIC DNA]</scope>
    <source>
        <strain evidence="2 3">JCM 16186</strain>
    </source>
</reference>
<gene>
    <name evidence="2" type="ORF">E1163_26160</name>
</gene>
<proteinExistence type="predicted"/>